<keyword evidence="4" id="KW-0255">Endonuclease</keyword>
<evidence type="ECO:0000259" key="7">
    <source>
        <dbReference type="Pfam" id="PF00075"/>
    </source>
</evidence>
<protein>
    <submittedName>
        <fullName evidence="8">PO113 protein</fullName>
    </submittedName>
</protein>
<dbReference type="Pfam" id="PF00075">
    <property type="entry name" value="RNase_H"/>
    <property type="match status" value="1"/>
</dbReference>
<organism evidence="8 9">
    <name type="scientific">Phainopepla nitens</name>
    <name type="common">Phainopepla</name>
    <dbReference type="NCBI Taxonomy" id="161653"/>
    <lineage>
        <taxon>Eukaryota</taxon>
        <taxon>Metazoa</taxon>
        <taxon>Chordata</taxon>
        <taxon>Craniata</taxon>
        <taxon>Vertebrata</taxon>
        <taxon>Euteleostomi</taxon>
        <taxon>Archelosauria</taxon>
        <taxon>Archosauria</taxon>
        <taxon>Dinosauria</taxon>
        <taxon>Saurischia</taxon>
        <taxon>Theropoda</taxon>
        <taxon>Coelurosauria</taxon>
        <taxon>Aves</taxon>
        <taxon>Neognathae</taxon>
        <taxon>Neoaves</taxon>
        <taxon>Telluraves</taxon>
        <taxon>Australaves</taxon>
        <taxon>Passeriformes</taxon>
        <taxon>Bombycillidae</taxon>
        <taxon>Phainopepla</taxon>
    </lineage>
</organism>
<evidence type="ECO:0000256" key="1">
    <source>
        <dbReference type="ARBA" id="ARBA00022679"/>
    </source>
</evidence>
<dbReference type="GO" id="GO:0004523">
    <property type="term" value="F:RNA-DNA hybrid ribonuclease activity"/>
    <property type="evidence" value="ECO:0007669"/>
    <property type="project" value="InterPro"/>
</dbReference>
<feature type="domain" description="RNase H type-1" evidence="7">
    <location>
        <begin position="15"/>
        <end position="90"/>
    </location>
</feature>
<evidence type="ECO:0000256" key="6">
    <source>
        <dbReference type="ARBA" id="ARBA00022918"/>
    </source>
</evidence>
<dbReference type="AlphaFoldDB" id="A0A7L1TVT9"/>
<dbReference type="EMBL" id="VXBQ01005952">
    <property type="protein sequence ID" value="NXO65535.1"/>
    <property type="molecule type" value="Genomic_DNA"/>
</dbReference>
<dbReference type="GO" id="GO:0003964">
    <property type="term" value="F:RNA-directed DNA polymerase activity"/>
    <property type="evidence" value="ECO:0007669"/>
    <property type="project" value="UniProtKB-KW"/>
</dbReference>
<evidence type="ECO:0000256" key="4">
    <source>
        <dbReference type="ARBA" id="ARBA00022759"/>
    </source>
</evidence>
<dbReference type="PANTHER" id="PTHR41694:SF3">
    <property type="entry name" value="RNA-DIRECTED DNA POLYMERASE-RELATED"/>
    <property type="match status" value="1"/>
</dbReference>
<dbReference type="InterPro" id="IPR036397">
    <property type="entry name" value="RNaseH_sf"/>
</dbReference>
<dbReference type="Proteomes" id="UP000579685">
    <property type="component" value="Unassembled WGS sequence"/>
</dbReference>
<sequence>WVEKPLCSQKPVEGQTVFTDAGRKLKKAVCMWQVQGKWLQHMITGEVGDSLQILELKAVCWALANWNSEPVNVASDSLYVVGVVQRIEDALIRTTTNQQLGELFL</sequence>
<dbReference type="GO" id="GO:0035613">
    <property type="term" value="F:RNA stem-loop binding"/>
    <property type="evidence" value="ECO:0007669"/>
    <property type="project" value="TreeGrafter"/>
</dbReference>
<keyword evidence="3" id="KW-0540">Nuclease</keyword>
<evidence type="ECO:0000256" key="3">
    <source>
        <dbReference type="ARBA" id="ARBA00022722"/>
    </source>
</evidence>
<dbReference type="InterPro" id="IPR012337">
    <property type="entry name" value="RNaseH-like_sf"/>
</dbReference>
<dbReference type="InterPro" id="IPR002156">
    <property type="entry name" value="RNaseH_domain"/>
</dbReference>
<gene>
    <name evidence="8" type="primary">Hervk_1</name>
    <name evidence="8" type="ORF">PHANIT_R15101</name>
</gene>
<evidence type="ECO:0000313" key="8">
    <source>
        <dbReference type="EMBL" id="NXO65535.1"/>
    </source>
</evidence>
<reference evidence="8 9" key="1">
    <citation type="submission" date="2019-09" db="EMBL/GenBank/DDBJ databases">
        <title>Bird 10,000 Genomes (B10K) Project - Family phase.</title>
        <authorList>
            <person name="Zhang G."/>
        </authorList>
    </citation>
    <scope>NUCLEOTIDE SEQUENCE [LARGE SCALE GENOMIC DNA]</scope>
    <source>
        <strain evidence="8">B10K-DU-002-32</strain>
        <tissue evidence="8">Muscle</tissue>
    </source>
</reference>
<accession>A0A7L1TVT9</accession>
<dbReference type="Gene3D" id="3.30.420.10">
    <property type="entry name" value="Ribonuclease H-like superfamily/Ribonuclease H"/>
    <property type="match status" value="1"/>
</dbReference>
<keyword evidence="5" id="KW-0378">Hydrolase</keyword>
<proteinExistence type="predicted"/>
<evidence type="ECO:0000313" key="9">
    <source>
        <dbReference type="Proteomes" id="UP000579685"/>
    </source>
</evidence>
<feature type="non-terminal residue" evidence="8">
    <location>
        <position position="1"/>
    </location>
</feature>
<keyword evidence="6" id="KW-0695">RNA-directed DNA polymerase</keyword>
<name>A0A7L1TVT9_PHANI</name>
<dbReference type="PANTHER" id="PTHR41694">
    <property type="entry name" value="ENDOGENOUS RETROVIRUS GROUP K MEMBER POL PROTEIN"/>
    <property type="match status" value="1"/>
</dbReference>
<evidence type="ECO:0000256" key="2">
    <source>
        <dbReference type="ARBA" id="ARBA00022695"/>
    </source>
</evidence>
<keyword evidence="1" id="KW-0808">Transferase</keyword>
<comment type="caution">
    <text evidence="8">The sequence shown here is derived from an EMBL/GenBank/DDBJ whole genome shotgun (WGS) entry which is preliminary data.</text>
</comment>
<keyword evidence="9" id="KW-1185">Reference proteome</keyword>
<keyword evidence="2" id="KW-0548">Nucleotidyltransferase</keyword>
<evidence type="ECO:0000256" key="5">
    <source>
        <dbReference type="ARBA" id="ARBA00022801"/>
    </source>
</evidence>
<feature type="non-terminal residue" evidence="8">
    <location>
        <position position="105"/>
    </location>
</feature>
<dbReference type="SUPFAM" id="SSF53098">
    <property type="entry name" value="Ribonuclease H-like"/>
    <property type="match status" value="1"/>
</dbReference>